<dbReference type="AlphaFoldDB" id="A0A061S816"/>
<feature type="compositionally biased region" description="Gly residues" evidence="1">
    <location>
        <begin position="56"/>
        <end position="70"/>
    </location>
</feature>
<sequence length="76" mass="7739">PAAPASLLSTTFGRRSAAAEKGAFSDEAAVGRKRERQRREHGPKRVSERFATAAKGGRGVGGAKGGGSGGETDREG</sequence>
<evidence type="ECO:0000313" key="2">
    <source>
        <dbReference type="EMBL" id="JAC79129.1"/>
    </source>
</evidence>
<evidence type="ECO:0000256" key="1">
    <source>
        <dbReference type="SAM" id="MobiDB-lite"/>
    </source>
</evidence>
<feature type="compositionally biased region" description="Basic and acidic residues" evidence="1">
    <location>
        <begin position="29"/>
        <end position="48"/>
    </location>
</feature>
<name>A0A061S816_9CHLO</name>
<proteinExistence type="predicted"/>
<protein>
    <submittedName>
        <fullName evidence="2">Uncharacterized protein</fullName>
    </submittedName>
</protein>
<feature type="non-terminal residue" evidence="2">
    <location>
        <position position="1"/>
    </location>
</feature>
<feature type="non-terminal residue" evidence="2">
    <location>
        <position position="76"/>
    </location>
</feature>
<organism evidence="2">
    <name type="scientific">Tetraselmis sp. GSL018</name>
    <dbReference type="NCBI Taxonomy" id="582737"/>
    <lineage>
        <taxon>Eukaryota</taxon>
        <taxon>Viridiplantae</taxon>
        <taxon>Chlorophyta</taxon>
        <taxon>core chlorophytes</taxon>
        <taxon>Chlorodendrophyceae</taxon>
        <taxon>Chlorodendrales</taxon>
        <taxon>Chlorodendraceae</taxon>
        <taxon>Tetraselmis</taxon>
    </lineage>
</organism>
<reference evidence="2" key="1">
    <citation type="submission" date="2014-05" db="EMBL/GenBank/DDBJ databases">
        <title>The transcriptome of the halophilic microalga Tetraselmis sp. GSL018 isolated from the Great Salt Lake, Utah.</title>
        <authorList>
            <person name="Jinkerson R.E."/>
            <person name="D'Adamo S."/>
            <person name="Posewitz M.C."/>
        </authorList>
    </citation>
    <scope>NUCLEOTIDE SEQUENCE</scope>
    <source>
        <strain evidence="2">GSL018</strain>
    </source>
</reference>
<gene>
    <name evidence="2" type="ORF">TSPGSL018_13451</name>
</gene>
<accession>A0A061S816</accession>
<feature type="region of interest" description="Disordered" evidence="1">
    <location>
        <begin position="1"/>
        <end position="76"/>
    </location>
</feature>
<dbReference type="EMBL" id="GBEZ01006253">
    <property type="protein sequence ID" value="JAC79129.1"/>
    <property type="molecule type" value="Transcribed_RNA"/>
</dbReference>